<organism evidence="3 4">
    <name type="scientific">Camelimonas lactis</name>
    <dbReference type="NCBI Taxonomy" id="659006"/>
    <lineage>
        <taxon>Bacteria</taxon>
        <taxon>Pseudomonadati</taxon>
        <taxon>Pseudomonadota</taxon>
        <taxon>Alphaproteobacteria</taxon>
        <taxon>Hyphomicrobiales</taxon>
        <taxon>Chelatococcaceae</taxon>
        <taxon>Camelimonas</taxon>
    </lineage>
</organism>
<dbReference type="Proteomes" id="UP000294881">
    <property type="component" value="Unassembled WGS sequence"/>
</dbReference>
<keyword evidence="1" id="KW-0472">Membrane</keyword>
<dbReference type="AlphaFoldDB" id="A0A4R2GX55"/>
<gene>
    <name evidence="3" type="ORF">EV666_10116</name>
</gene>
<sequence length="423" mass="44658">MRPVLLALLMLLPVASALAQAPPRIVTSLDPADGAVVVGQPVQMHVRVLFADDMAHPPLVSVPEAPGAQIMRFESQALTVRDQIDGQAYVGKDFAFTVYPRRAGDIAIPAPRVTLLDRAGDPAGEARGTPTHIHARVPPGLDASGPVLVSSRVAARQEWSPDGGAKPVAAGGAIVRVIHRQADGTPALAMADFRFVAPDGVRVYVDPPVSHDQINRGDVTGKRTDKVTYVFEKPGRYALPALVQPWWDPGQGAARSLTLPGLEVTVTAAATSHTAGAGFMARLASPRVLMAVAGVILVAVAALLLAPRLWRSWRGLRRRRRASAGWARRAAIRAARTGDARTAWTALATWLERLPEAEARTLRSDASLAPSLARLERALFHGDGAWAPADGVALARAIQQAKGAVSGQAAGREGVLPALNPRA</sequence>
<keyword evidence="1" id="KW-0812">Transmembrane</keyword>
<feature type="signal peptide" evidence="2">
    <location>
        <begin position="1"/>
        <end position="19"/>
    </location>
</feature>
<dbReference type="RefSeq" id="WP_132001087.1">
    <property type="nucleotide sequence ID" value="NZ_JBHUNN010000002.1"/>
</dbReference>
<keyword evidence="2" id="KW-0732">Signal</keyword>
<proteinExistence type="predicted"/>
<keyword evidence="4" id="KW-1185">Reference proteome</keyword>
<evidence type="ECO:0000256" key="1">
    <source>
        <dbReference type="SAM" id="Phobius"/>
    </source>
</evidence>
<reference evidence="3 4" key="1">
    <citation type="submission" date="2019-03" db="EMBL/GenBank/DDBJ databases">
        <title>Genomic Encyclopedia of Type Strains, Phase IV (KMG-IV): sequencing the most valuable type-strain genomes for metagenomic binning, comparative biology and taxonomic classification.</title>
        <authorList>
            <person name="Goeker M."/>
        </authorList>
    </citation>
    <scope>NUCLEOTIDE SEQUENCE [LARGE SCALE GENOMIC DNA]</scope>
    <source>
        <strain evidence="3 4">DSM 22958</strain>
    </source>
</reference>
<feature type="chain" id="PRO_5020946935" evidence="2">
    <location>
        <begin position="20"/>
        <end position="423"/>
    </location>
</feature>
<protein>
    <submittedName>
        <fullName evidence="3">Oxygen tolerance protein BatD</fullName>
    </submittedName>
</protein>
<keyword evidence="1" id="KW-1133">Transmembrane helix</keyword>
<comment type="caution">
    <text evidence="3">The sequence shown here is derived from an EMBL/GenBank/DDBJ whole genome shotgun (WGS) entry which is preliminary data.</text>
</comment>
<dbReference type="EMBL" id="SLWL01000001">
    <property type="protein sequence ID" value="TCO15769.1"/>
    <property type="molecule type" value="Genomic_DNA"/>
</dbReference>
<dbReference type="PANTHER" id="PTHR40940">
    <property type="entry name" value="PROTEIN BATD-RELATED"/>
    <property type="match status" value="1"/>
</dbReference>
<name>A0A4R2GX55_9HYPH</name>
<feature type="transmembrane region" description="Helical" evidence="1">
    <location>
        <begin position="288"/>
        <end position="310"/>
    </location>
</feature>
<evidence type="ECO:0000313" key="4">
    <source>
        <dbReference type="Proteomes" id="UP000294881"/>
    </source>
</evidence>
<dbReference type="InterPro" id="IPR025738">
    <property type="entry name" value="BatD"/>
</dbReference>
<dbReference type="OrthoDB" id="7699970at2"/>
<dbReference type="PANTHER" id="PTHR40940:SF1">
    <property type="entry name" value="PROTEIN BATD"/>
    <property type="match status" value="1"/>
</dbReference>
<accession>A0A4R2GX55</accession>
<evidence type="ECO:0000313" key="3">
    <source>
        <dbReference type="EMBL" id="TCO15769.1"/>
    </source>
</evidence>
<evidence type="ECO:0000256" key="2">
    <source>
        <dbReference type="SAM" id="SignalP"/>
    </source>
</evidence>